<dbReference type="PANTHER" id="PTHR34136">
    <property type="match status" value="1"/>
</dbReference>
<dbReference type="EMBL" id="JADBEO010000031">
    <property type="protein sequence ID" value="MDR4307725.1"/>
    <property type="molecule type" value="Genomic_DNA"/>
</dbReference>
<dbReference type="RefSeq" id="WP_309392850.1">
    <property type="nucleotide sequence ID" value="NZ_JADBEO010000031.1"/>
</dbReference>
<proteinExistence type="predicted"/>
<evidence type="ECO:0000313" key="4">
    <source>
        <dbReference type="Proteomes" id="UP001181622"/>
    </source>
</evidence>
<dbReference type="Pfam" id="PF03808">
    <property type="entry name" value="Glyco_tran_WecG"/>
    <property type="match status" value="1"/>
</dbReference>
<keyword evidence="2" id="KW-0808">Transferase</keyword>
<dbReference type="InterPro" id="IPR004629">
    <property type="entry name" value="WecG_TagA_CpsF"/>
</dbReference>
<comment type="caution">
    <text evidence="3">The sequence shown here is derived from an EMBL/GenBank/DDBJ whole genome shotgun (WGS) entry which is preliminary data.</text>
</comment>
<evidence type="ECO:0000256" key="2">
    <source>
        <dbReference type="ARBA" id="ARBA00022679"/>
    </source>
</evidence>
<dbReference type="NCBIfam" id="TIGR00696">
    <property type="entry name" value="wecG_tagA_cpsF"/>
    <property type="match status" value="1"/>
</dbReference>
<gene>
    <name evidence="3" type="ORF">IHQ68_13965</name>
</gene>
<keyword evidence="4" id="KW-1185">Reference proteome</keyword>
<keyword evidence="1" id="KW-0328">Glycosyltransferase</keyword>
<dbReference type="CDD" id="cd06533">
    <property type="entry name" value="Glyco_transf_WecG_TagA"/>
    <property type="match status" value="1"/>
</dbReference>
<sequence length="274" mass="31089">MGNQAIYQGPERRWIGPYLRIGGLEIPYVDRARAIQTIQKSFEDRRQIRVAFCNANTMLQAFESREYARTLSRCLVLNDGVGVDICSQLVNGRRFEQNLNGTDLTPALLGATRRELRIFLLGAKPGVAEEAGRRLEERFPRHRIVGVRDGYFADHEASEVVAEINAAAPDLVLVALGNPRQETFVAEHAAAMDAPAIMMVGALLDFIAGRVVRAPRIVRALRAEWLFRLVQEPRRLGRRYTIDVVRFFGWIAWLKLRRASQAMDLAPRRLRPEN</sequence>
<reference evidence="3" key="1">
    <citation type="submission" date="2020-10" db="EMBL/GenBank/DDBJ databases">
        <authorList>
            <person name="Abbas A."/>
            <person name="Razzaq R."/>
            <person name="Waqas M."/>
            <person name="Abbas N."/>
            <person name="Nielsen T.K."/>
            <person name="Hansen L.H."/>
            <person name="Hussain S."/>
            <person name="Shahid M."/>
        </authorList>
    </citation>
    <scope>NUCLEOTIDE SEQUENCE</scope>
    <source>
        <strain evidence="3">S14</strain>
    </source>
</reference>
<organism evidence="3 4">
    <name type="scientific">Chelatococcus sambhunathii</name>
    <dbReference type="NCBI Taxonomy" id="363953"/>
    <lineage>
        <taxon>Bacteria</taxon>
        <taxon>Pseudomonadati</taxon>
        <taxon>Pseudomonadota</taxon>
        <taxon>Alphaproteobacteria</taxon>
        <taxon>Hyphomicrobiales</taxon>
        <taxon>Chelatococcaceae</taxon>
        <taxon>Chelatococcus</taxon>
    </lineage>
</organism>
<dbReference type="PANTHER" id="PTHR34136:SF1">
    <property type="entry name" value="UDP-N-ACETYL-D-MANNOSAMINURONIC ACID TRANSFERASE"/>
    <property type="match status" value="1"/>
</dbReference>
<name>A0ABU1DHY6_9HYPH</name>
<accession>A0ABU1DHY6</accession>
<evidence type="ECO:0000256" key="1">
    <source>
        <dbReference type="ARBA" id="ARBA00022676"/>
    </source>
</evidence>
<dbReference type="Proteomes" id="UP001181622">
    <property type="component" value="Unassembled WGS sequence"/>
</dbReference>
<protein>
    <submittedName>
        <fullName evidence="3">WecB/TagA/CpsF family glycosyltransferase</fullName>
    </submittedName>
</protein>
<evidence type="ECO:0000313" key="3">
    <source>
        <dbReference type="EMBL" id="MDR4307725.1"/>
    </source>
</evidence>